<dbReference type="InterPro" id="IPR011006">
    <property type="entry name" value="CheY-like_superfamily"/>
</dbReference>
<dbReference type="RefSeq" id="WP_068500296.1">
    <property type="nucleotide sequence ID" value="NZ_LWQU01000138.1"/>
</dbReference>
<evidence type="ECO:0000259" key="3">
    <source>
        <dbReference type="PROSITE" id="PS50110"/>
    </source>
</evidence>
<reference evidence="4 5" key="1">
    <citation type="submission" date="2016-04" db="EMBL/GenBank/DDBJ databases">
        <title>Draft genome sequence of freshwater magnetotactic bacteria Magnetospirillum marisnigri SP-1 and Magnetospirillum moscoviense BB-1.</title>
        <authorList>
            <person name="Koziaeva V."/>
            <person name="Dziuba M.V."/>
            <person name="Ivanov T.M."/>
            <person name="Kuznetsov B."/>
            <person name="Grouzdev D.S."/>
        </authorList>
    </citation>
    <scope>NUCLEOTIDE SEQUENCE [LARGE SCALE GENOMIC DNA]</scope>
    <source>
        <strain evidence="4 5">BB-1</strain>
    </source>
</reference>
<proteinExistence type="predicted"/>
<organism evidence="4 5">
    <name type="scientific">Magnetospirillum moscoviense</name>
    <dbReference type="NCBI Taxonomy" id="1437059"/>
    <lineage>
        <taxon>Bacteria</taxon>
        <taxon>Pseudomonadati</taxon>
        <taxon>Pseudomonadota</taxon>
        <taxon>Alphaproteobacteria</taxon>
        <taxon>Rhodospirillales</taxon>
        <taxon>Rhodospirillaceae</taxon>
        <taxon>Magnetospirillum</taxon>
    </lineage>
</organism>
<evidence type="ECO:0000256" key="2">
    <source>
        <dbReference type="PROSITE-ProRule" id="PRU00169"/>
    </source>
</evidence>
<dbReference type="PANTHER" id="PTHR44591:SF25">
    <property type="entry name" value="CHEMOTAXIS TWO-COMPONENT RESPONSE REGULATOR"/>
    <property type="match status" value="1"/>
</dbReference>
<dbReference type="InterPro" id="IPR001789">
    <property type="entry name" value="Sig_transdc_resp-reg_receiver"/>
</dbReference>
<evidence type="ECO:0000256" key="1">
    <source>
        <dbReference type="ARBA" id="ARBA00022553"/>
    </source>
</evidence>
<dbReference type="Gene3D" id="3.40.50.2300">
    <property type="match status" value="1"/>
</dbReference>
<dbReference type="Proteomes" id="UP000078543">
    <property type="component" value="Unassembled WGS sequence"/>
</dbReference>
<name>A0A178MPN3_9PROT</name>
<dbReference type="STRING" id="1437059.A6A05_12320"/>
<evidence type="ECO:0000313" key="5">
    <source>
        <dbReference type="Proteomes" id="UP000078543"/>
    </source>
</evidence>
<protein>
    <recommendedName>
        <fullName evidence="3">Response regulatory domain-containing protein</fullName>
    </recommendedName>
</protein>
<dbReference type="OrthoDB" id="9786548at2"/>
<accession>A0A178MPN3</accession>
<dbReference type="EMBL" id="LWQU01000138">
    <property type="protein sequence ID" value="OAN50551.1"/>
    <property type="molecule type" value="Genomic_DNA"/>
</dbReference>
<feature type="domain" description="Response regulatory" evidence="3">
    <location>
        <begin position="10"/>
        <end position="131"/>
    </location>
</feature>
<dbReference type="PROSITE" id="PS50110">
    <property type="entry name" value="RESPONSE_REGULATORY"/>
    <property type="match status" value="1"/>
</dbReference>
<comment type="caution">
    <text evidence="4">The sequence shown here is derived from an EMBL/GenBank/DDBJ whole genome shotgun (WGS) entry which is preliminary data.</text>
</comment>
<sequence length="136" mass="14573">MSDNELRRIKVLLIDDEPFIRLTIRQILMQIGIPPSNLYDAGDATAGLAETLRVRPSVVLCDIHMPGDDGLSYVAKVRSAPIPDVAATPVVMLTSDSGEEAVMAAKGHKVAGYLVKPVSIAAVKKSIERALKVTLP</sequence>
<feature type="modified residue" description="4-aspartylphosphate" evidence="2">
    <location>
        <position position="62"/>
    </location>
</feature>
<dbReference type="PANTHER" id="PTHR44591">
    <property type="entry name" value="STRESS RESPONSE REGULATOR PROTEIN 1"/>
    <property type="match status" value="1"/>
</dbReference>
<dbReference type="AlphaFoldDB" id="A0A178MPN3"/>
<dbReference type="SUPFAM" id="SSF52172">
    <property type="entry name" value="CheY-like"/>
    <property type="match status" value="1"/>
</dbReference>
<dbReference type="SMART" id="SM00448">
    <property type="entry name" value="REC"/>
    <property type="match status" value="1"/>
</dbReference>
<gene>
    <name evidence="4" type="ORF">A6A05_12320</name>
</gene>
<dbReference type="Pfam" id="PF00072">
    <property type="entry name" value="Response_reg"/>
    <property type="match status" value="1"/>
</dbReference>
<keyword evidence="5" id="KW-1185">Reference proteome</keyword>
<dbReference type="GO" id="GO:0000160">
    <property type="term" value="P:phosphorelay signal transduction system"/>
    <property type="evidence" value="ECO:0007669"/>
    <property type="project" value="InterPro"/>
</dbReference>
<evidence type="ECO:0000313" key="4">
    <source>
        <dbReference type="EMBL" id="OAN50551.1"/>
    </source>
</evidence>
<keyword evidence="1 2" id="KW-0597">Phosphoprotein</keyword>
<dbReference type="InterPro" id="IPR050595">
    <property type="entry name" value="Bact_response_regulator"/>
</dbReference>